<evidence type="ECO:0000259" key="3">
    <source>
        <dbReference type="PROSITE" id="PS50110"/>
    </source>
</evidence>
<gene>
    <name evidence="4" type="ORF">JX360_05555</name>
</gene>
<evidence type="ECO:0000256" key="2">
    <source>
        <dbReference type="PROSITE-ProRule" id="PRU00169"/>
    </source>
</evidence>
<protein>
    <submittedName>
        <fullName evidence="4">Response regulator</fullName>
    </submittedName>
</protein>
<evidence type="ECO:0000313" key="5">
    <source>
        <dbReference type="Proteomes" id="UP000830835"/>
    </source>
</evidence>
<dbReference type="InterPro" id="IPR024186">
    <property type="entry name" value="Sig_transdc_resp-reg_PatA"/>
</dbReference>
<dbReference type="SUPFAM" id="SSF52172">
    <property type="entry name" value="CheY-like"/>
    <property type="match status" value="1"/>
</dbReference>
<dbReference type="PROSITE" id="PS50110">
    <property type="entry name" value="RESPONSE_REGULATORY"/>
    <property type="match status" value="1"/>
</dbReference>
<dbReference type="Pfam" id="PF00072">
    <property type="entry name" value="Response_reg"/>
    <property type="match status" value="1"/>
</dbReference>
<reference evidence="4" key="1">
    <citation type="submission" date="2021-02" db="EMBL/GenBank/DDBJ databases">
        <title>The CRISPR/cas machinery reduction and long-range gene transfer in the hot spring cyanobacterium Synechococcus.</title>
        <authorList>
            <person name="Dvorak P."/>
            <person name="Jahodarova E."/>
            <person name="Hasler P."/>
            <person name="Poulickova A."/>
        </authorList>
    </citation>
    <scope>NUCLEOTIDE SEQUENCE</scope>
    <source>
        <strain evidence="4">Rupite</strain>
    </source>
</reference>
<feature type="domain" description="Response regulatory" evidence="3">
    <location>
        <begin position="302"/>
        <end position="418"/>
    </location>
</feature>
<keyword evidence="1 2" id="KW-0597">Phosphoprotein</keyword>
<dbReference type="EMBL" id="JAFIRA010000009">
    <property type="protein sequence ID" value="MCJ2542377.1"/>
    <property type="molecule type" value="Genomic_DNA"/>
</dbReference>
<dbReference type="Gene3D" id="3.40.50.2300">
    <property type="match status" value="1"/>
</dbReference>
<evidence type="ECO:0000256" key="1">
    <source>
        <dbReference type="ARBA" id="ARBA00022553"/>
    </source>
</evidence>
<keyword evidence="5" id="KW-1185">Reference proteome</keyword>
<dbReference type="PANTHER" id="PTHR44591:SF3">
    <property type="entry name" value="RESPONSE REGULATORY DOMAIN-CONTAINING PROTEIN"/>
    <property type="match status" value="1"/>
</dbReference>
<dbReference type="PIRSF" id="PIRSF005897">
    <property type="entry name" value="RR_PatA"/>
    <property type="match status" value="1"/>
</dbReference>
<dbReference type="InterPro" id="IPR011006">
    <property type="entry name" value="CheY-like_superfamily"/>
</dbReference>
<dbReference type="Proteomes" id="UP000830835">
    <property type="component" value="Unassembled WGS sequence"/>
</dbReference>
<sequence length="419" mass="47112">MDRPAVFMEVPTHLLEVKPGFTGIVRYQDDSIATEELSSWSLFFSQGRFVFASHSLDPLERLDRHLRRLSHQIPSLTREKCLRIRQQAESLLIQDSGSMAADFQVLGWLAEEQLLSAEAIRKLSAWMSEEVLQNLLLSPSQDLKKQMIRLGTLPALGQWEVGSLLSHLQKRLEAWYALGPQITSPYQRPYFTSRAQAERLPPEQQEQLSQLLRGFSFRQLSALLDQDELLIARRVYPLINAGIIVLRDPQPPFNQLPKTYVARAATVPTLSEAPTTPLQATAALANGLQDLHPTPRATQTWTVACIDDSQAMLSEICRLLEGQNLAIHTISDSLKALMKLTSLKPDLILLDVGMPNIDGYQLCGLIRKSSVLKEVPVVMVTGHKGLIDRVKARMAGATDYLTKPFQQEELLQIVFRYLS</sequence>
<comment type="caution">
    <text evidence="4">The sequence shown here is derived from an EMBL/GenBank/DDBJ whole genome shotgun (WGS) entry which is preliminary data.</text>
</comment>
<organism evidence="4 5">
    <name type="scientific">Thermostichus vulcanus str. 'Rupite'</name>
    <dbReference type="NCBI Taxonomy" id="2813851"/>
    <lineage>
        <taxon>Bacteria</taxon>
        <taxon>Bacillati</taxon>
        <taxon>Cyanobacteriota</taxon>
        <taxon>Cyanophyceae</taxon>
        <taxon>Thermostichales</taxon>
        <taxon>Thermostichaceae</taxon>
        <taxon>Thermostichus</taxon>
    </lineage>
</organism>
<dbReference type="SMART" id="SM00448">
    <property type="entry name" value="REC"/>
    <property type="match status" value="1"/>
</dbReference>
<name>A0ABT0C9A5_THEVL</name>
<accession>A0ABT0C9A5</accession>
<dbReference type="PANTHER" id="PTHR44591">
    <property type="entry name" value="STRESS RESPONSE REGULATOR PROTEIN 1"/>
    <property type="match status" value="1"/>
</dbReference>
<dbReference type="InterPro" id="IPR050595">
    <property type="entry name" value="Bact_response_regulator"/>
</dbReference>
<feature type="modified residue" description="4-aspartylphosphate" evidence="2">
    <location>
        <position position="351"/>
    </location>
</feature>
<dbReference type="InterPro" id="IPR001789">
    <property type="entry name" value="Sig_transdc_resp-reg_receiver"/>
</dbReference>
<proteinExistence type="predicted"/>
<evidence type="ECO:0000313" key="4">
    <source>
        <dbReference type="EMBL" id="MCJ2542377.1"/>
    </source>
</evidence>